<dbReference type="AlphaFoldDB" id="A0A7W0C871"/>
<organism evidence="1 2">
    <name type="scientific">Desulfosalsimonas propionicica</name>
    <dbReference type="NCBI Taxonomy" id="332175"/>
    <lineage>
        <taxon>Bacteria</taxon>
        <taxon>Pseudomonadati</taxon>
        <taxon>Thermodesulfobacteriota</taxon>
        <taxon>Desulfobacteria</taxon>
        <taxon>Desulfobacterales</taxon>
        <taxon>Desulfosalsimonadaceae</taxon>
        <taxon>Desulfosalsimonas</taxon>
    </lineage>
</organism>
<reference evidence="1 2" key="1">
    <citation type="submission" date="2020-07" db="EMBL/GenBank/DDBJ databases">
        <title>Genomic Encyclopedia of Type Strains, Phase IV (KMG-IV): sequencing the most valuable type-strain genomes for metagenomic binning, comparative biology and taxonomic classification.</title>
        <authorList>
            <person name="Goeker M."/>
        </authorList>
    </citation>
    <scope>NUCLEOTIDE SEQUENCE [LARGE SCALE GENOMIC DNA]</scope>
    <source>
        <strain evidence="1 2">DSM 17721</strain>
    </source>
</reference>
<evidence type="ECO:0000313" key="1">
    <source>
        <dbReference type="EMBL" id="MBA2880932.1"/>
    </source>
</evidence>
<gene>
    <name evidence="1" type="ORF">HNR65_001258</name>
</gene>
<comment type="caution">
    <text evidence="1">The sequence shown here is derived from an EMBL/GenBank/DDBJ whole genome shotgun (WGS) entry which is preliminary data.</text>
</comment>
<name>A0A7W0C871_9BACT</name>
<evidence type="ECO:0000313" key="2">
    <source>
        <dbReference type="Proteomes" id="UP000525298"/>
    </source>
</evidence>
<proteinExistence type="predicted"/>
<dbReference type="RefSeq" id="WP_181550606.1">
    <property type="nucleotide sequence ID" value="NZ_JACDUS010000003.1"/>
</dbReference>
<dbReference type="EMBL" id="JACDUS010000003">
    <property type="protein sequence ID" value="MBA2880932.1"/>
    <property type="molecule type" value="Genomic_DNA"/>
</dbReference>
<dbReference type="Proteomes" id="UP000525298">
    <property type="component" value="Unassembled WGS sequence"/>
</dbReference>
<keyword evidence="2" id="KW-1185">Reference proteome</keyword>
<accession>A0A7W0C871</accession>
<protein>
    <submittedName>
        <fullName evidence="1">Uncharacterized protein</fullName>
    </submittedName>
</protein>
<sequence>MQTPAELDTFLQQWSADPNGCRKVFLQFQSRIQAHSDITMDFVARPGLTYSLRAARLGQDRPVFVLMDVIDEDPRWLSVCFYGDMITDPEEYGDLVPEGLMGEDGYCFDQDENDPDLAEYIGKRLDEAYSNAAG</sequence>